<accession>A0A9P5XNS9</accession>
<comment type="caution">
    <text evidence="1">The sequence shown here is derived from an EMBL/GenBank/DDBJ whole genome shotgun (WGS) entry which is preliminary data.</text>
</comment>
<dbReference type="Gene3D" id="3.90.550.10">
    <property type="entry name" value="Spore Coat Polysaccharide Biosynthesis Protein SpsA, Chain A"/>
    <property type="match status" value="1"/>
</dbReference>
<evidence type="ECO:0000313" key="2">
    <source>
        <dbReference type="Proteomes" id="UP000807342"/>
    </source>
</evidence>
<reference evidence="1" key="1">
    <citation type="submission" date="2020-11" db="EMBL/GenBank/DDBJ databases">
        <authorList>
            <consortium name="DOE Joint Genome Institute"/>
            <person name="Ahrendt S."/>
            <person name="Riley R."/>
            <person name="Andreopoulos W."/>
            <person name="Labutti K."/>
            <person name="Pangilinan J."/>
            <person name="Ruiz-Duenas F.J."/>
            <person name="Barrasa J.M."/>
            <person name="Sanchez-Garcia M."/>
            <person name="Camarero S."/>
            <person name="Miyauchi S."/>
            <person name="Serrano A."/>
            <person name="Linde D."/>
            <person name="Babiker R."/>
            <person name="Drula E."/>
            <person name="Ayuso-Fernandez I."/>
            <person name="Pacheco R."/>
            <person name="Padilla G."/>
            <person name="Ferreira P."/>
            <person name="Barriuso J."/>
            <person name="Kellner H."/>
            <person name="Castanera R."/>
            <person name="Alfaro M."/>
            <person name="Ramirez L."/>
            <person name="Pisabarro A.G."/>
            <person name="Kuo A."/>
            <person name="Tritt A."/>
            <person name="Lipzen A."/>
            <person name="He G."/>
            <person name="Yan M."/>
            <person name="Ng V."/>
            <person name="Cullen D."/>
            <person name="Martin F."/>
            <person name="Rosso M.-N."/>
            <person name="Henrissat B."/>
            <person name="Hibbett D."/>
            <person name="Martinez A.T."/>
            <person name="Grigoriev I.V."/>
        </authorList>
    </citation>
    <scope>NUCLEOTIDE SEQUENCE</scope>
    <source>
        <strain evidence="1">MF-IS2</strain>
    </source>
</reference>
<sequence length="498" mass="56533">MRYIRRRLAQALLVVSFLAYYATVGVKQDRNSRDLQIEANTRWKPTYAIAEAQKLYTEPTPKYPWTPDTTAVILNWSRLPNVVQIVKIMCTSLQDTLAEVLIWNNNPQPLISEDFAEAHCPGRMLNIYNSPENVYFQARFFGCTHANTRFCFIQDDDYFIQPSIIRAMRARMSETQSTSLHLLPSHEVLYSRSSTIRIDSSIHTLFAWLGYGSMMERSQAQEFLDLLQTINATEDIFRMADNYFTILSNRVPELWFDQNHELGGGTPFTVGTLGEERNNNHIINAGLILDSLVQTFSQDVALGYPYISIPTPFTQELPITRAVCFDTSCVMETNIKLLPMLPNESVTSASDVINHTAERFSALGNEAMERYLEFPPSSAVDGNSTTSFRSVSDAVEDDWIALDWMAADFGDNLELALLVNEATQNILENCRFEHSADGESWDQLPSELECSASRVQSLRECSVVIGGGFFRKVRLVLKTGVPCGWIVHEIWLRQSRPR</sequence>
<organism evidence="1 2">
    <name type="scientific">Macrolepiota fuliginosa MF-IS2</name>
    <dbReference type="NCBI Taxonomy" id="1400762"/>
    <lineage>
        <taxon>Eukaryota</taxon>
        <taxon>Fungi</taxon>
        <taxon>Dikarya</taxon>
        <taxon>Basidiomycota</taxon>
        <taxon>Agaricomycotina</taxon>
        <taxon>Agaricomycetes</taxon>
        <taxon>Agaricomycetidae</taxon>
        <taxon>Agaricales</taxon>
        <taxon>Agaricineae</taxon>
        <taxon>Agaricaceae</taxon>
        <taxon>Macrolepiota</taxon>
    </lineage>
</organism>
<dbReference type="OrthoDB" id="1684102at2759"/>
<proteinExistence type="predicted"/>
<protein>
    <submittedName>
        <fullName evidence="1">Uncharacterized protein</fullName>
    </submittedName>
</protein>
<dbReference type="Proteomes" id="UP000807342">
    <property type="component" value="Unassembled WGS sequence"/>
</dbReference>
<evidence type="ECO:0000313" key="1">
    <source>
        <dbReference type="EMBL" id="KAF9454170.1"/>
    </source>
</evidence>
<dbReference type="EMBL" id="MU151056">
    <property type="protein sequence ID" value="KAF9454170.1"/>
    <property type="molecule type" value="Genomic_DNA"/>
</dbReference>
<name>A0A9P5XNS9_9AGAR</name>
<dbReference type="InterPro" id="IPR029044">
    <property type="entry name" value="Nucleotide-diphossugar_trans"/>
</dbReference>
<dbReference type="Gene3D" id="2.60.120.260">
    <property type="entry name" value="Galactose-binding domain-like"/>
    <property type="match status" value="1"/>
</dbReference>
<keyword evidence="2" id="KW-1185">Reference proteome</keyword>
<dbReference type="SUPFAM" id="SSF53448">
    <property type="entry name" value="Nucleotide-diphospho-sugar transferases"/>
    <property type="match status" value="1"/>
</dbReference>
<gene>
    <name evidence="1" type="ORF">P691DRAFT_656895</name>
</gene>
<dbReference type="AlphaFoldDB" id="A0A9P5XNS9"/>